<evidence type="ECO:0000256" key="1">
    <source>
        <dbReference type="ARBA" id="ARBA00022837"/>
    </source>
</evidence>
<reference evidence="4" key="1">
    <citation type="journal article" date="2010" name="Nat. Biotechnol.">
        <title>Draft genome sequence of the oilseed species Ricinus communis.</title>
        <authorList>
            <person name="Chan A.P."/>
            <person name="Crabtree J."/>
            <person name="Zhao Q."/>
            <person name="Lorenzi H."/>
            <person name="Orvis J."/>
            <person name="Puiu D."/>
            <person name="Melake-Berhan A."/>
            <person name="Jones K.M."/>
            <person name="Redman J."/>
            <person name="Chen G."/>
            <person name="Cahoon E.B."/>
            <person name="Gedil M."/>
            <person name="Stanke M."/>
            <person name="Haas B.J."/>
            <person name="Wortman J.R."/>
            <person name="Fraser-Liggett C.M."/>
            <person name="Ravel J."/>
            <person name="Rabinowicz P.D."/>
        </authorList>
    </citation>
    <scope>NUCLEOTIDE SEQUENCE [LARGE SCALE GENOMIC DNA]</scope>
    <source>
        <strain evidence="4">cv. Hale</strain>
    </source>
</reference>
<dbReference type="Proteomes" id="UP000008311">
    <property type="component" value="Unassembled WGS sequence"/>
</dbReference>
<proteinExistence type="predicted"/>
<dbReference type="SUPFAM" id="SSF47473">
    <property type="entry name" value="EF-hand"/>
    <property type="match status" value="1"/>
</dbReference>
<dbReference type="PANTHER" id="PTHR34574">
    <property type="entry name" value="CALCIUM-BINDING EF-HAND FAMILY PROTEIN-RELATED"/>
    <property type="match status" value="1"/>
</dbReference>
<dbReference type="EMBL" id="EQ973777">
    <property type="protein sequence ID" value="EEF49696.1"/>
    <property type="molecule type" value="Genomic_DNA"/>
</dbReference>
<gene>
    <name evidence="3" type="ORF">RCOM_1428190</name>
</gene>
<dbReference type="STRING" id="3988.B9RES5"/>
<evidence type="ECO:0000313" key="4">
    <source>
        <dbReference type="Proteomes" id="UP000008311"/>
    </source>
</evidence>
<dbReference type="Gene3D" id="1.10.238.10">
    <property type="entry name" value="EF-hand"/>
    <property type="match status" value="1"/>
</dbReference>
<dbReference type="AlphaFoldDB" id="B9RES5"/>
<dbReference type="PANTHER" id="PTHR34574:SF12">
    <property type="entry name" value="CALCIUM-BINDING EF HAND FAMILY PROTEIN"/>
    <property type="match status" value="1"/>
</dbReference>
<dbReference type="eggNOG" id="ENOG502S3KI">
    <property type="taxonomic scope" value="Eukaryota"/>
</dbReference>
<protein>
    <submittedName>
        <fullName evidence="3">Calcium ion binding protein, putative</fullName>
    </submittedName>
</protein>
<dbReference type="InterPro" id="IPR002048">
    <property type="entry name" value="EF_hand_dom"/>
</dbReference>
<sequence>MTLAVINGPTVVEFVEDSNTFEICVKECFGMLDVNGDGVISKDELCDGFYKLMSLECGLHPKQEINNLYDAIFERFDEDKNGSINKQQFRSLMRELMFAMARGIGNSPILMALDTESMMMKAVEHEHSKN</sequence>
<dbReference type="GO" id="GO:0005509">
    <property type="term" value="F:calcium ion binding"/>
    <property type="evidence" value="ECO:0007669"/>
    <property type="project" value="InterPro"/>
</dbReference>
<dbReference type="PROSITE" id="PS50222">
    <property type="entry name" value="EF_HAND_2"/>
    <property type="match status" value="2"/>
</dbReference>
<organism evidence="3 4">
    <name type="scientific">Ricinus communis</name>
    <name type="common">Castor bean</name>
    <dbReference type="NCBI Taxonomy" id="3988"/>
    <lineage>
        <taxon>Eukaryota</taxon>
        <taxon>Viridiplantae</taxon>
        <taxon>Streptophyta</taxon>
        <taxon>Embryophyta</taxon>
        <taxon>Tracheophyta</taxon>
        <taxon>Spermatophyta</taxon>
        <taxon>Magnoliopsida</taxon>
        <taxon>eudicotyledons</taxon>
        <taxon>Gunneridae</taxon>
        <taxon>Pentapetalae</taxon>
        <taxon>rosids</taxon>
        <taxon>fabids</taxon>
        <taxon>Malpighiales</taxon>
        <taxon>Euphorbiaceae</taxon>
        <taxon>Acalyphoideae</taxon>
        <taxon>Acalypheae</taxon>
        <taxon>Ricinus</taxon>
    </lineage>
</organism>
<dbReference type="InterPro" id="IPR011992">
    <property type="entry name" value="EF-hand-dom_pair"/>
</dbReference>
<dbReference type="SMART" id="SM00054">
    <property type="entry name" value="EFh"/>
    <property type="match status" value="2"/>
</dbReference>
<feature type="domain" description="EF-hand" evidence="2">
    <location>
        <begin position="20"/>
        <end position="55"/>
    </location>
</feature>
<evidence type="ECO:0000259" key="2">
    <source>
        <dbReference type="PROSITE" id="PS50222"/>
    </source>
</evidence>
<dbReference type="OrthoDB" id="186625at2759"/>
<dbReference type="CDD" id="cd00051">
    <property type="entry name" value="EFh"/>
    <property type="match status" value="1"/>
</dbReference>
<dbReference type="KEGG" id="rcu:8289449"/>
<accession>B9RES5</accession>
<name>B9RES5_RICCO</name>
<evidence type="ECO:0000313" key="3">
    <source>
        <dbReference type="EMBL" id="EEF49696.1"/>
    </source>
</evidence>
<dbReference type="OMA" id="SLMTEIM"/>
<keyword evidence="1" id="KW-0106">Calcium</keyword>
<dbReference type="InParanoid" id="B9RES5"/>
<dbReference type="InterPro" id="IPR018247">
    <property type="entry name" value="EF_Hand_1_Ca_BS"/>
</dbReference>
<dbReference type="Pfam" id="PF13499">
    <property type="entry name" value="EF-hand_7"/>
    <property type="match status" value="1"/>
</dbReference>
<feature type="domain" description="EF-hand" evidence="2">
    <location>
        <begin position="64"/>
        <end position="99"/>
    </location>
</feature>
<keyword evidence="4" id="KW-1185">Reference proteome</keyword>
<dbReference type="PROSITE" id="PS00018">
    <property type="entry name" value="EF_HAND_1"/>
    <property type="match status" value="1"/>
</dbReference>